<evidence type="ECO:0000313" key="10">
    <source>
        <dbReference type="EMBL" id="RRC96840.1"/>
    </source>
</evidence>
<evidence type="ECO:0000259" key="9">
    <source>
        <dbReference type="PROSITE" id="PS51781"/>
    </source>
</evidence>
<evidence type="ECO:0000256" key="6">
    <source>
        <dbReference type="SAM" id="Coils"/>
    </source>
</evidence>
<evidence type="ECO:0000256" key="3">
    <source>
        <dbReference type="ARBA" id="ARBA00022729"/>
    </source>
</evidence>
<dbReference type="SMART" id="SM00287">
    <property type="entry name" value="SH3b"/>
    <property type="match status" value="1"/>
</dbReference>
<comment type="subcellular location">
    <subcellularLocation>
        <location evidence="1">Membrane</location>
        <topology evidence="1">Single-pass membrane protein</topology>
    </subcellularLocation>
</comment>
<dbReference type="NCBIfam" id="TIGR04211">
    <property type="entry name" value="SH3_and_anchor"/>
    <property type="match status" value="1"/>
</dbReference>
<evidence type="ECO:0000256" key="1">
    <source>
        <dbReference type="ARBA" id="ARBA00004167"/>
    </source>
</evidence>
<evidence type="ECO:0000256" key="8">
    <source>
        <dbReference type="SAM" id="SignalP"/>
    </source>
</evidence>
<feature type="signal peptide" evidence="8">
    <location>
        <begin position="1"/>
        <end position="31"/>
    </location>
</feature>
<evidence type="ECO:0000256" key="7">
    <source>
        <dbReference type="SAM" id="Phobius"/>
    </source>
</evidence>
<keyword evidence="2 7" id="KW-0812">Transmembrane</keyword>
<accession>A0A3P1SIP0</accession>
<dbReference type="Gene3D" id="2.30.30.40">
    <property type="entry name" value="SH3 Domains"/>
    <property type="match status" value="1"/>
</dbReference>
<dbReference type="PROSITE" id="PS51781">
    <property type="entry name" value="SH3B"/>
    <property type="match status" value="1"/>
</dbReference>
<dbReference type="PIRSF" id="PIRSF006158">
    <property type="entry name" value="UCP006158_SH3"/>
    <property type="match status" value="1"/>
</dbReference>
<keyword evidence="6" id="KW-0175">Coiled coil</keyword>
<keyword evidence="11" id="KW-1185">Reference proteome</keyword>
<sequence>MNPLTLLPSRFLICVIATLSLLTGMSQQAVAANYISDDVYTFYHGGPSDQYRISGRIRSGTPVTVLSRDEKTKYIQIKTPSGRTGWISADKVSSGTSMATRFPKLQELIKVNDAKLSQQEEAISSLKQQSGSLGQENNNYAQQISTLEEEIVSLNRKINGMDESNLMRWFTYGGLVAFGGLILGLMIPYLPKRRKRHDTW</sequence>
<dbReference type="InterPro" id="IPR016476">
    <property type="entry name" value="SH3_dom_pro"/>
</dbReference>
<dbReference type="GO" id="GO:0016020">
    <property type="term" value="C:membrane"/>
    <property type="evidence" value="ECO:0007669"/>
    <property type="project" value="UniProtKB-SubCell"/>
</dbReference>
<feature type="coiled-coil region" evidence="6">
    <location>
        <begin position="137"/>
        <end position="164"/>
    </location>
</feature>
<feature type="domain" description="SH3b" evidence="9">
    <location>
        <begin position="29"/>
        <end position="96"/>
    </location>
</feature>
<dbReference type="EMBL" id="RQXV01000016">
    <property type="protein sequence ID" value="RRC96840.1"/>
    <property type="molecule type" value="Genomic_DNA"/>
</dbReference>
<keyword evidence="5 7" id="KW-0472">Membrane</keyword>
<dbReference type="RefSeq" id="WP_124927948.1">
    <property type="nucleotide sequence ID" value="NZ_BMOH01000001.1"/>
</dbReference>
<feature type="chain" id="PRO_5018056581" evidence="8">
    <location>
        <begin position="32"/>
        <end position="200"/>
    </location>
</feature>
<reference evidence="10 11" key="1">
    <citation type="submission" date="2018-11" db="EMBL/GenBank/DDBJ databases">
        <title>The draft genome sequence of Amphritea balenae JAMM 1525T.</title>
        <authorList>
            <person name="Fang Z."/>
            <person name="Zhang Y."/>
            <person name="Han X."/>
        </authorList>
    </citation>
    <scope>NUCLEOTIDE SEQUENCE [LARGE SCALE GENOMIC DNA]</scope>
    <source>
        <strain evidence="10 11">JAMM 1525</strain>
    </source>
</reference>
<organism evidence="10 11">
    <name type="scientific">Amphritea balenae</name>
    <dbReference type="NCBI Taxonomy" id="452629"/>
    <lineage>
        <taxon>Bacteria</taxon>
        <taxon>Pseudomonadati</taxon>
        <taxon>Pseudomonadota</taxon>
        <taxon>Gammaproteobacteria</taxon>
        <taxon>Oceanospirillales</taxon>
        <taxon>Oceanospirillaceae</taxon>
        <taxon>Amphritea</taxon>
    </lineage>
</organism>
<name>A0A3P1SIP0_9GAMM</name>
<dbReference type="Pfam" id="PF08239">
    <property type="entry name" value="SH3_3"/>
    <property type="match status" value="1"/>
</dbReference>
<dbReference type="Proteomes" id="UP000267535">
    <property type="component" value="Unassembled WGS sequence"/>
</dbReference>
<evidence type="ECO:0000256" key="5">
    <source>
        <dbReference type="ARBA" id="ARBA00023136"/>
    </source>
</evidence>
<comment type="caution">
    <text evidence="10">The sequence shown here is derived from an EMBL/GenBank/DDBJ whole genome shotgun (WGS) entry which is preliminary data.</text>
</comment>
<proteinExistence type="predicted"/>
<dbReference type="AlphaFoldDB" id="A0A3P1SIP0"/>
<protein>
    <submittedName>
        <fullName evidence="10">TIGR04211 family SH3 domain-containing protein</fullName>
    </submittedName>
</protein>
<feature type="transmembrane region" description="Helical" evidence="7">
    <location>
        <begin position="169"/>
        <end position="190"/>
    </location>
</feature>
<evidence type="ECO:0000313" key="11">
    <source>
        <dbReference type="Proteomes" id="UP000267535"/>
    </source>
</evidence>
<gene>
    <name evidence="10" type="ORF">EHS89_20000</name>
</gene>
<evidence type="ECO:0000256" key="2">
    <source>
        <dbReference type="ARBA" id="ARBA00022692"/>
    </source>
</evidence>
<keyword evidence="4 7" id="KW-1133">Transmembrane helix</keyword>
<dbReference type="InterPro" id="IPR003646">
    <property type="entry name" value="SH3-like_bac-type"/>
</dbReference>
<keyword evidence="3 8" id="KW-0732">Signal</keyword>
<evidence type="ECO:0000256" key="4">
    <source>
        <dbReference type="ARBA" id="ARBA00022989"/>
    </source>
</evidence>
<dbReference type="OrthoDB" id="9790951at2"/>